<evidence type="ECO:0000256" key="2">
    <source>
        <dbReference type="ARBA" id="ARBA00023125"/>
    </source>
</evidence>
<gene>
    <name evidence="7" type="ORF">D5F53_30770</name>
</gene>
<keyword evidence="1" id="KW-0805">Transcription regulation</keyword>
<keyword evidence="4" id="KW-0804">Transcription</keyword>
<dbReference type="EMBL" id="CP032412">
    <property type="protein sequence ID" value="AYB47415.1"/>
    <property type="molecule type" value="Genomic_DNA"/>
</dbReference>
<dbReference type="InterPro" id="IPR012318">
    <property type="entry name" value="HTH_CRP"/>
</dbReference>
<dbReference type="Gene3D" id="1.10.10.10">
    <property type="entry name" value="Winged helix-like DNA-binding domain superfamily/Winged helix DNA-binding domain"/>
    <property type="match status" value="1"/>
</dbReference>
<evidence type="ECO:0000256" key="3">
    <source>
        <dbReference type="ARBA" id="ARBA00023159"/>
    </source>
</evidence>
<dbReference type="CDD" id="cd00038">
    <property type="entry name" value="CAP_ED"/>
    <property type="match status" value="1"/>
</dbReference>
<evidence type="ECO:0000256" key="1">
    <source>
        <dbReference type="ARBA" id="ARBA00023015"/>
    </source>
</evidence>
<name>A0A385U1F2_PAELA</name>
<dbReference type="GO" id="GO:0003677">
    <property type="term" value="F:DNA binding"/>
    <property type="evidence" value="ECO:0007669"/>
    <property type="project" value="UniProtKB-KW"/>
</dbReference>
<accession>A0A385U1F2</accession>
<feature type="domain" description="HTH crp-type" evidence="6">
    <location>
        <begin position="145"/>
        <end position="223"/>
    </location>
</feature>
<sequence>MEVIKYLSRMDLFNGLSDDELAQLNHATPLETRNKGTVVASPHMEQKVLYIIKSGKVRLYKLTAEGKELTLDILGAGHLFGEMTSFHTGSAMFAITMEDSVICEIESRQFRKLIGEKPDLALKYIELVTGRLKEMEELLEYMAYGSVRERLLFLLHKLASKFSPGSEAAQDWMPLEIELTHQELATMTGSIRETVTPIINQLVSEGVLRKEGARKPYLIHRSRLEDAIPAFQ</sequence>
<protein>
    <submittedName>
        <fullName evidence="7">Crp/Fnr family transcriptional regulator</fullName>
    </submittedName>
</protein>
<dbReference type="SMART" id="SM00419">
    <property type="entry name" value="HTH_CRP"/>
    <property type="match status" value="1"/>
</dbReference>
<dbReference type="InterPro" id="IPR050397">
    <property type="entry name" value="Env_Response_Regulators"/>
</dbReference>
<dbReference type="InterPro" id="IPR018490">
    <property type="entry name" value="cNMP-bd_dom_sf"/>
</dbReference>
<dbReference type="SMART" id="SM00100">
    <property type="entry name" value="cNMP"/>
    <property type="match status" value="1"/>
</dbReference>
<keyword evidence="3" id="KW-0010">Activator</keyword>
<evidence type="ECO:0000256" key="4">
    <source>
        <dbReference type="ARBA" id="ARBA00023163"/>
    </source>
</evidence>
<dbReference type="Pfam" id="PF00027">
    <property type="entry name" value="cNMP_binding"/>
    <property type="match status" value="1"/>
</dbReference>
<keyword evidence="8" id="KW-1185">Reference proteome</keyword>
<dbReference type="InterPro" id="IPR036390">
    <property type="entry name" value="WH_DNA-bd_sf"/>
</dbReference>
<dbReference type="SUPFAM" id="SSF46785">
    <property type="entry name" value="Winged helix' DNA-binding domain"/>
    <property type="match status" value="1"/>
</dbReference>
<dbReference type="Gene3D" id="2.60.120.10">
    <property type="entry name" value="Jelly Rolls"/>
    <property type="match status" value="1"/>
</dbReference>
<dbReference type="GO" id="GO:0003700">
    <property type="term" value="F:DNA-binding transcription factor activity"/>
    <property type="evidence" value="ECO:0007669"/>
    <property type="project" value="TreeGrafter"/>
</dbReference>
<proteinExistence type="predicted"/>
<evidence type="ECO:0000313" key="8">
    <source>
        <dbReference type="Proteomes" id="UP000266552"/>
    </source>
</evidence>
<dbReference type="AlphaFoldDB" id="A0A385U1F2"/>
<dbReference type="GO" id="GO:0005829">
    <property type="term" value="C:cytosol"/>
    <property type="evidence" value="ECO:0007669"/>
    <property type="project" value="TreeGrafter"/>
</dbReference>
<feature type="domain" description="Cyclic nucleotide-binding" evidence="5">
    <location>
        <begin position="12"/>
        <end position="131"/>
    </location>
</feature>
<dbReference type="PROSITE" id="PS51063">
    <property type="entry name" value="HTH_CRP_2"/>
    <property type="match status" value="1"/>
</dbReference>
<dbReference type="InterPro" id="IPR014710">
    <property type="entry name" value="RmlC-like_jellyroll"/>
</dbReference>
<dbReference type="PANTHER" id="PTHR24567:SF74">
    <property type="entry name" value="HTH-TYPE TRANSCRIPTIONAL REGULATOR ARCR"/>
    <property type="match status" value="1"/>
</dbReference>
<dbReference type="PANTHER" id="PTHR24567">
    <property type="entry name" value="CRP FAMILY TRANSCRIPTIONAL REGULATORY PROTEIN"/>
    <property type="match status" value="1"/>
</dbReference>
<keyword evidence="2" id="KW-0238">DNA-binding</keyword>
<dbReference type="PROSITE" id="PS50042">
    <property type="entry name" value="CNMP_BINDING_3"/>
    <property type="match status" value="1"/>
</dbReference>
<dbReference type="InterPro" id="IPR036388">
    <property type="entry name" value="WH-like_DNA-bd_sf"/>
</dbReference>
<organism evidence="7 8">
    <name type="scientific">Paenibacillus lautus</name>
    <name type="common">Bacillus lautus</name>
    <dbReference type="NCBI Taxonomy" id="1401"/>
    <lineage>
        <taxon>Bacteria</taxon>
        <taxon>Bacillati</taxon>
        <taxon>Bacillota</taxon>
        <taxon>Bacilli</taxon>
        <taxon>Bacillales</taxon>
        <taxon>Paenibacillaceae</taxon>
        <taxon>Paenibacillus</taxon>
    </lineage>
</organism>
<dbReference type="Pfam" id="PF13545">
    <property type="entry name" value="HTH_Crp_2"/>
    <property type="match status" value="1"/>
</dbReference>
<reference evidence="7 8" key="1">
    <citation type="submission" date="2018-09" db="EMBL/GenBank/DDBJ databases">
        <title>Genome Sequence of Paenibacillus lautus Strain E7593-69, Azo Dye-Degrading Bacteria, Isolated from Commercial Tattoo Inks.</title>
        <authorList>
            <person name="Nho S.W."/>
            <person name="Kim S.-J."/>
            <person name="Kweon O."/>
            <person name="Cerniglia C.E."/>
        </authorList>
    </citation>
    <scope>NUCLEOTIDE SEQUENCE [LARGE SCALE GENOMIC DNA]</scope>
    <source>
        <strain evidence="7 8">E7593-69</strain>
    </source>
</reference>
<dbReference type="SUPFAM" id="SSF51206">
    <property type="entry name" value="cAMP-binding domain-like"/>
    <property type="match status" value="1"/>
</dbReference>
<evidence type="ECO:0000313" key="7">
    <source>
        <dbReference type="EMBL" id="AYB47415.1"/>
    </source>
</evidence>
<dbReference type="InterPro" id="IPR000595">
    <property type="entry name" value="cNMP-bd_dom"/>
</dbReference>
<dbReference type="Proteomes" id="UP000266552">
    <property type="component" value="Chromosome"/>
</dbReference>
<evidence type="ECO:0000259" key="5">
    <source>
        <dbReference type="PROSITE" id="PS50042"/>
    </source>
</evidence>
<dbReference type="RefSeq" id="WP_119850843.1">
    <property type="nucleotide sequence ID" value="NZ_CP032412.1"/>
</dbReference>
<dbReference type="KEGG" id="plw:D5F53_30770"/>
<evidence type="ECO:0000259" key="6">
    <source>
        <dbReference type="PROSITE" id="PS51063"/>
    </source>
</evidence>